<organism evidence="1 2">
    <name type="scientific">Bifidobacterium biavatii DSM 23969</name>
    <dbReference type="NCBI Taxonomy" id="1437608"/>
    <lineage>
        <taxon>Bacteria</taxon>
        <taxon>Bacillati</taxon>
        <taxon>Actinomycetota</taxon>
        <taxon>Actinomycetes</taxon>
        <taxon>Bifidobacteriales</taxon>
        <taxon>Bifidobacteriaceae</taxon>
        <taxon>Bifidobacterium</taxon>
    </lineage>
</organism>
<accession>A0A086ZU47</accession>
<dbReference type="SUPFAM" id="SSF46955">
    <property type="entry name" value="Putative DNA-binding domain"/>
    <property type="match status" value="1"/>
</dbReference>
<keyword evidence="2" id="KW-1185">Reference proteome</keyword>
<dbReference type="OrthoDB" id="194758at2"/>
<evidence type="ECO:0000313" key="2">
    <source>
        <dbReference type="Proteomes" id="UP000029108"/>
    </source>
</evidence>
<protein>
    <recommendedName>
        <fullName evidence="3">Helix-turn-helix domain-containing protein</fullName>
    </recommendedName>
</protein>
<sequence length="75" mass="8634">MAGNDLIPENDDGWDVKRTAAFLGIAVQTLYNWSSLDKGPRPRRVGSRLIYSPRAVIHWREHDCNKTRHQVLYGN</sequence>
<name>A0A086ZU47_9BIFI</name>
<gene>
    <name evidence="1" type="ORF">BBIA_2180</name>
</gene>
<dbReference type="InterPro" id="IPR009061">
    <property type="entry name" value="DNA-bd_dom_put_sf"/>
</dbReference>
<proteinExistence type="predicted"/>
<reference evidence="1 2" key="1">
    <citation type="submission" date="2014-03" db="EMBL/GenBank/DDBJ databases">
        <title>Genomics of Bifidobacteria.</title>
        <authorList>
            <person name="Ventura M."/>
            <person name="Milani C."/>
            <person name="Lugli G.A."/>
        </authorList>
    </citation>
    <scope>NUCLEOTIDE SEQUENCE [LARGE SCALE GENOMIC DNA]</scope>
    <source>
        <strain evidence="1 2">DSM 23969</strain>
    </source>
</reference>
<dbReference type="AlphaFoldDB" id="A0A086ZU47"/>
<dbReference type="RefSeq" id="WP_033496315.1">
    <property type="nucleotide sequence ID" value="NZ_JDUU01000037.1"/>
</dbReference>
<evidence type="ECO:0000313" key="1">
    <source>
        <dbReference type="EMBL" id="KFI50047.1"/>
    </source>
</evidence>
<dbReference type="STRING" id="1437608.GCA_000771645_01922"/>
<dbReference type="EMBL" id="JGYN01000018">
    <property type="protein sequence ID" value="KFI50047.1"/>
    <property type="molecule type" value="Genomic_DNA"/>
</dbReference>
<comment type="caution">
    <text evidence="1">The sequence shown here is derived from an EMBL/GenBank/DDBJ whole genome shotgun (WGS) entry which is preliminary data.</text>
</comment>
<dbReference type="Proteomes" id="UP000029108">
    <property type="component" value="Unassembled WGS sequence"/>
</dbReference>
<evidence type="ECO:0008006" key="3">
    <source>
        <dbReference type="Google" id="ProtNLM"/>
    </source>
</evidence>